<gene>
    <name evidence="2" type="ORF">HCU67_07570</name>
</gene>
<evidence type="ECO:0008006" key="4">
    <source>
        <dbReference type="Google" id="ProtNLM"/>
    </source>
</evidence>
<keyword evidence="1" id="KW-1133">Transmembrane helix</keyword>
<protein>
    <recommendedName>
        <fullName evidence="4">Ferric oxidoreductase domain-containing protein</fullName>
    </recommendedName>
</protein>
<keyword evidence="1" id="KW-0812">Transmembrane</keyword>
<feature type="transmembrane region" description="Helical" evidence="1">
    <location>
        <begin position="104"/>
        <end position="121"/>
    </location>
</feature>
<name>A0ABX1GPE8_9FLAO</name>
<reference evidence="2 3" key="1">
    <citation type="submission" date="2020-04" db="EMBL/GenBank/DDBJ databases">
        <authorList>
            <person name="Yoon J."/>
        </authorList>
    </citation>
    <scope>NUCLEOTIDE SEQUENCE [LARGE SCALE GENOMIC DNA]</scope>
    <source>
        <strain evidence="2 3">DJ-13</strain>
    </source>
</reference>
<evidence type="ECO:0000313" key="3">
    <source>
        <dbReference type="Proteomes" id="UP000718451"/>
    </source>
</evidence>
<evidence type="ECO:0000256" key="1">
    <source>
        <dbReference type="SAM" id="Phobius"/>
    </source>
</evidence>
<comment type="caution">
    <text evidence="2">The sequence shown here is derived from an EMBL/GenBank/DDBJ whole genome shotgun (WGS) entry which is preliminary data.</text>
</comment>
<feature type="transmembrane region" description="Helical" evidence="1">
    <location>
        <begin position="158"/>
        <end position="177"/>
    </location>
</feature>
<organism evidence="2 3">
    <name type="scientific">Croceivirga thetidis</name>
    <dbReference type="NCBI Taxonomy" id="2721623"/>
    <lineage>
        <taxon>Bacteria</taxon>
        <taxon>Pseudomonadati</taxon>
        <taxon>Bacteroidota</taxon>
        <taxon>Flavobacteriia</taxon>
        <taxon>Flavobacteriales</taxon>
        <taxon>Flavobacteriaceae</taxon>
        <taxon>Croceivirga</taxon>
    </lineage>
</organism>
<evidence type="ECO:0000313" key="2">
    <source>
        <dbReference type="EMBL" id="NKI31802.1"/>
    </source>
</evidence>
<feature type="transmembrane region" description="Helical" evidence="1">
    <location>
        <begin position="7"/>
        <end position="24"/>
    </location>
</feature>
<dbReference type="Proteomes" id="UP000718451">
    <property type="component" value="Unassembled WGS sequence"/>
</dbReference>
<feature type="transmembrane region" description="Helical" evidence="1">
    <location>
        <begin position="128"/>
        <end position="146"/>
    </location>
</feature>
<dbReference type="RefSeq" id="WP_168551951.1">
    <property type="nucleotide sequence ID" value="NZ_JAAWWL010000001.1"/>
</dbReference>
<accession>A0ABX1GPE8</accession>
<keyword evidence="1" id="KW-0472">Membrane</keyword>
<sequence>MRFSLRNLLLLGVLAEIIIFGYCYLTEPNLNEVFRHSARFSGRLSFIIFLGVFVLFAFGYPRPIRENHRLRNWLLLFAVLHLIHFGFLATNIYLNDIPLVPKKLAGGALAYLMIVLAPFVLHKVKLGFQLVYFYYVGIVMGVTYLARIRGDFQGAEPFWFHHSAIGILIGFMLYFGIRIFRTSRTKNSP</sequence>
<keyword evidence="3" id="KW-1185">Reference proteome</keyword>
<feature type="transmembrane region" description="Helical" evidence="1">
    <location>
        <begin position="44"/>
        <end position="61"/>
    </location>
</feature>
<feature type="transmembrane region" description="Helical" evidence="1">
    <location>
        <begin position="73"/>
        <end position="92"/>
    </location>
</feature>
<proteinExistence type="predicted"/>
<dbReference type="EMBL" id="JAAWWL010000001">
    <property type="protein sequence ID" value="NKI31802.1"/>
    <property type="molecule type" value="Genomic_DNA"/>
</dbReference>